<dbReference type="GeneID" id="25323290"/>
<evidence type="ECO:0000259" key="2">
    <source>
        <dbReference type="Pfam" id="PF25995"/>
    </source>
</evidence>
<dbReference type="InterPro" id="IPR038919">
    <property type="entry name" value="STB2/STB2"/>
</dbReference>
<dbReference type="OrthoDB" id="19806at2759"/>
<dbReference type="STRING" id="348802.A0A0D2EZW5"/>
<feature type="domain" description="STB6-like N-terminal" evidence="2">
    <location>
        <begin position="71"/>
        <end position="209"/>
    </location>
</feature>
<evidence type="ECO:0000313" key="4">
    <source>
        <dbReference type="Proteomes" id="UP000054342"/>
    </source>
</evidence>
<feature type="region of interest" description="Disordered" evidence="1">
    <location>
        <begin position="477"/>
        <end position="604"/>
    </location>
</feature>
<dbReference type="Proteomes" id="UP000054342">
    <property type="component" value="Unassembled WGS sequence"/>
</dbReference>
<dbReference type="AlphaFoldDB" id="A0A0D2EZW5"/>
<keyword evidence="4" id="KW-1185">Reference proteome</keyword>
<feature type="compositionally biased region" description="Low complexity" evidence="1">
    <location>
        <begin position="57"/>
        <end position="66"/>
    </location>
</feature>
<dbReference type="GO" id="GO:0070822">
    <property type="term" value="C:Sin3-type complex"/>
    <property type="evidence" value="ECO:0007669"/>
    <property type="project" value="TreeGrafter"/>
</dbReference>
<dbReference type="EMBL" id="KN847317">
    <property type="protein sequence ID" value="KIW61233.1"/>
    <property type="molecule type" value="Genomic_DNA"/>
</dbReference>
<evidence type="ECO:0000256" key="1">
    <source>
        <dbReference type="SAM" id="MobiDB-lite"/>
    </source>
</evidence>
<sequence length="857" mass="95922">MSGNFGVMNYAAPNFRNPYHHLHSYMGSPQDKSAKSSPKEDANGPEQDGQNIVSPVSASSRQSRPGQSRRRMVFSDPIAFRYLEEDPATDAIERWRRLKGYELYIVEQWACSRTHPTFVICTYTGDPSHSILVNVLAVPGDETAWSQRLQVYFQAVSQFHAKEKDTPLGTLMVTNLSGFPSALTVIPIPDGDVRKHKEDFIVNENLKRMGCSGRAGLNLQPPQPSTVAKFRHLYRTSETVPLYRSVMELVRLCQIALVMYDKLQPAYADGLLCDVTEKAINDWWTDIGTYFYNVEPSDGILGATTVAALLGLLIGAYNRLKAFGSPVGKEVLDIYQMKRAIGHFQKSHKMEKTRRLDRETLDRLHRATAKNAAGEGWTVPKAVKSTVAELSGKGGEMVMGIVGARDKAGISEAETLDIDRFAQLVTGPRLKWLWQGKPIKSGDFVAPVDSLNGRVFKTDDQGNFLWTGDRHDSIFDGGTLERTDTSMTNQTLDGRSNRSRIRDAVGGLKTHRSQYSKDGEDSQDWIDGGLSKSSRHLPHEYTSRPPMTPRQTGPPALDMALREAGTSSPKEIRGQPFTRANTTSGRQIPSHRQQLRPSLPGDSPRRKKLVAEMAELRNEFQSDIYRNFSAELPYRGLHSRVLRRSASAISLTGRIDVDSPRVNRLTRRLSFSMVENAVLRMPENVAEEGIVKGRIEGDLTNALAERESLIAAAQKKARRIQTIQQVLIPFTEGRVAHVETLDHAAHQNLEHLNELYYHRLEEYQTLQATSSDIVSHEKSALTESLRRIEMLGAKMDYELDSLQSRLQEVEDGVGDFERNVLAIEARVKELIGQEAPKSAPWLQQVFNFLGSRKGAKS</sequence>
<feature type="region of interest" description="Disordered" evidence="1">
    <location>
        <begin position="21"/>
        <end position="70"/>
    </location>
</feature>
<feature type="compositionally biased region" description="Polar residues" evidence="1">
    <location>
        <begin position="485"/>
        <end position="494"/>
    </location>
</feature>
<proteinExistence type="predicted"/>
<dbReference type="InterPro" id="IPR059025">
    <property type="entry name" value="STB6_N"/>
</dbReference>
<reference evidence="3 4" key="1">
    <citation type="submission" date="2015-01" db="EMBL/GenBank/DDBJ databases">
        <title>The Genome Sequence of Exophiala xenobiotica CBS118157.</title>
        <authorList>
            <consortium name="The Broad Institute Genomics Platform"/>
            <person name="Cuomo C."/>
            <person name="de Hoog S."/>
            <person name="Gorbushina A."/>
            <person name="Stielow B."/>
            <person name="Teixiera M."/>
            <person name="Abouelleil A."/>
            <person name="Chapman S.B."/>
            <person name="Priest M."/>
            <person name="Young S.K."/>
            <person name="Wortman J."/>
            <person name="Nusbaum C."/>
            <person name="Birren B."/>
        </authorList>
    </citation>
    <scope>NUCLEOTIDE SEQUENCE [LARGE SCALE GENOMIC DNA]</scope>
    <source>
        <strain evidence="3 4">CBS 118157</strain>
    </source>
</reference>
<name>A0A0D2EZW5_9EURO</name>
<protein>
    <recommendedName>
        <fullName evidence="2">STB6-like N-terminal domain-containing protein</fullName>
    </recommendedName>
</protein>
<dbReference type="PANTHER" id="PTHR31011">
    <property type="entry name" value="PROTEIN STB2-RELATED"/>
    <property type="match status" value="1"/>
</dbReference>
<dbReference type="RefSeq" id="XP_013321817.1">
    <property type="nucleotide sequence ID" value="XM_013466363.1"/>
</dbReference>
<evidence type="ECO:0000313" key="3">
    <source>
        <dbReference type="EMBL" id="KIW61233.1"/>
    </source>
</evidence>
<accession>A0A0D2EZW5</accession>
<feature type="compositionally biased region" description="Polar residues" evidence="1">
    <location>
        <begin position="578"/>
        <end position="596"/>
    </location>
</feature>
<feature type="compositionally biased region" description="Basic and acidic residues" evidence="1">
    <location>
        <begin position="32"/>
        <end position="42"/>
    </location>
</feature>
<organism evidence="3 4">
    <name type="scientific">Exophiala xenobiotica</name>
    <dbReference type="NCBI Taxonomy" id="348802"/>
    <lineage>
        <taxon>Eukaryota</taxon>
        <taxon>Fungi</taxon>
        <taxon>Dikarya</taxon>
        <taxon>Ascomycota</taxon>
        <taxon>Pezizomycotina</taxon>
        <taxon>Eurotiomycetes</taxon>
        <taxon>Chaetothyriomycetidae</taxon>
        <taxon>Chaetothyriales</taxon>
        <taxon>Herpotrichiellaceae</taxon>
        <taxon>Exophiala</taxon>
    </lineage>
</organism>
<dbReference type="PANTHER" id="PTHR31011:SF2">
    <property type="entry name" value="PROTEIN STB2-RELATED"/>
    <property type="match status" value="1"/>
</dbReference>
<gene>
    <name evidence="3" type="ORF">PV05_01382</name>
</gene>
<dbReference type="HOGENOM" id="CLU_010065_0_0_1"/>
<dbReference type="Pfam" id="PF25995">
    <property type="entry name" value="STB6_N"/>
    <property type="match status" value="1"/>
</dbReference>